<protein>
    <recommendedName>
        <fullName evidence="2">Protein kinase domain-containing protein</fullName>
    </recommendedName>
</protein>
<dbReference type="PANTHER" id="PTHR24359">
    <property type="entry name" value="SERINE/THREONINE-PROTEIN KINASE SBK1"/>
    <property type="match status" value="1"/>
</dbReference>
<sequence>MEISRITAGCKKVNRIGENDCPLCGPPPWQKEWKPEEESGADDSEKPDNEGNLSAHFVSHLRYLAFQSLRWWDVDVNGEEDEPAPSQDAAGFNSKGSAGTAAHEGLTAVNIDLDDEELKAFQESRARAEEEELQEKGDYTQTFIIWDVDINREEDDQLRSQAASGFDSGSSAGTSVHEDSTAINIDLADEELKTFQESRTHAEEEERLEREKHIPTSATETAKSSIATPARMETLGPIDSLDDLDLRDKISEAMQDSNEGKKFIPADAIVWLASRETVKAELMDTFSDELVAELVNYVLTKPAIKVFLILVMCKNISAMDKIPSSGFGDQHLPLDEQIITKDGKRQRQLLSLSQLSDPGPVLEPLRSWRVADRREFLERQWAFMAPIFTTKKFAYKLHNRCPLPFIPFTDTDRAQGVTHGGLSGSVKEIKVHEAHQKVLPQKDGKPIRVALKTIWPQMGHYFHQEEDTLSVIQKIDHPHLIKPIASYQYDNQENGCFLFPWAEHGNLKEFWKTEKVRPLKNPEMMGWMLKQMRGLCHALSILHDAHRRHGDIKPENILLFGEGYYKGTLRIADVGLAKFHPEATERRLLLKEITKTMTGTTRYLSPEFVHKDQIPRVFDVWALGCVFIEFLIWTLHGYDRLFDFRKASCAHFWDEVNGTFVIHAEVRTWISNIKQILGGSETALESLLGLVELHMLVPDYEKRSSSIKVHEKLVEVCRDAENDPRYLIDPEVESRARTNPPRSSKESPQTLALPERPKDRVAPLSQKQGSFEVGLKDLSVKELDDGMDNTSLMVHTSTRAQQVSTVFFVISG</sequence>
<evidence type="ECO:0000256" key="1">
    <source>
        <dbReference type="SAM" id="MobiDB-lite"/>
    </source>
</evidence>
<organism evidence="3 4">
    <name type="scientific">Fusarium falciforme</name>
    <dbReference type="NCBI Taxonomy" id="195108"/>
    <lineage>
        <taxon>Eukaryota</taxon>
        <taxon>Fungi</taxon>
        <taxon>Dikarya</taxon>
        <taxon>Ascomycota</taxon>
        <taxon>Pezizomycotina</taxon>
        <taxon>Sordariomycetes</taxon>
        <taxon>Hypocreomycetidae</taxon>
        <taxon>Hypocreales</taxon>
        <taxon>Nectriaceae</taxon>
        <taxon>Fusarium</taxon>
        <taxon>Fusarium solani species complex</taxon>
    </lineage>
</organism>
<dbReference type="SUPFAM" id="SSF56112">
    <property type="entry name" value="Protein kinase-like (PK-like)"/>
    <property type="match status" value="1"/>
</dbReference>
<feature type="region of interest" description="Disordered" evidence="1">
    <location>
        <begin position="732"/>
        <end position="766"/>
    </location>
</feature>
<gene>
    <name evidence="3" type="ORF">NW755_008871</name>
</gene>
<dbReference type="InterPro" id="IPR000719">
    <property type="entry name" value="Prot_kinase_dom"/>
</dbReference>
<dbReference type="Pfam" id="PF00069">
    <property type="entry name" value="Pkinase"/>
    <property type="match status" value="1"/>
</dbReference>
<dbReference type="Gene3D" id="1.10.510.10">
    <property type="entry name" value="Transferase(Phosphotransferase) domain 1"/>
    <property type="match status" value="1"/>
</dbReference>
<dbReference type="AlphaFoldDB" id="A0A9W8UXG4"/>
<feature type="compositionally biased region" description="Basic and acidic residues" evidence="1">
    <location>
        <begin position="31"/>
        <end position="49"/>
    </location>
</feature>
<feature type="compositionally biased region" description="Polar residues" evidence="1">
    <location>
        <begin position="216"/>
        <end position="225"/>
    </location>
</feature>
<keyword evidence="4" id="KW-1185">Reference proteome</keyword>
<feature type="compositionally biased region" description="Low complexity" evidence="1">
    <location>
        <begin position="160"/>
        <end position="175"/>
    </location>
</feature>
<feature type="region of interest" description="Disordered" evidence="1">
    <location>
        <begin position="157"/>
        <end position="180"/>
    </location>
</feature>
<feature type="region of interest" description="Disordered" evidence="1">
    <location>
        <begin position="80"/>
        <end position="99"/>
    </location>
</feature>
<name>A0A9W8UXG4_9HYPO</name>
<feature type="region of interest" description="Disordered" evidence="1">
    <location>
        <begin position="196"/>
        <end position="225"/>
    </location>
</feature>
<dbReference type="EMBL" id="JAOQAV010000025">
    <property type="protein sequence ID" value="KAJ4184957.1"/>
    <property type="molecule type" value="Genomic_DNA"/>
</dbReference>
<feature type="compositionally biased region" description="Polar residues" evidence="1">
    <location>
        <begin position="740"/>
        <end position="750"/>
    </location>
</feature>
<feature type="domain" description="Protein kinase" evidence="2">
    <location>
        <begin position="412"/>
        <end position="713"/>
    </location>
</feature>
<dbReference type="Proteomes" id="UP001152087">
    <property type="component" value="Unassembled WGS sequence"/>
</dbReference>
<dbReference type="InterPro" id="IPR011009">
    <property type="entry name" value="Kinase-like_dom_sf"/>
</dbReference>
<evidence type="ECO:0000313" key="4">
    <source>
        <dbReference type="Proteomes" id="UP001152087"/>
    </source>
</evidence>
<evidence type="ECO:0000313" key="3">
    <source>
        <dbReference type="EMBL" id="KAJ4184957.1"/>
    </source>
</evidence>
<feature type="compositionally biased region" description="Basic and acidic residues" evidence="1">
    <location>
        <begin position="196"/>
        <end position="214"/>
    </location>
</feature>
<dbReference type="CDD" id="cd00180">
    <property type="entry name" value="PKc"/>
    <property type="match status" value="1"/>
</dbReference>
<dbReference type="GO" id="GO:0005524">
    <property type="term" value="F:ATP binding"/>
    <property type="evidence" value="ECO:0007669"/>
    <property type="project" value="InterPro"/>
</dbReference>
<accession>A0A9W8UXG4</accession>
<reference evidence="3" key="1">
    <citation type="submission" date="2022-09" db="EMBL/GenBank/DDBJ databases">
        <title>Fusarium specimens isolated from Avocado Roots.</title>
        <authorList>
            <person name="Stajich J."/>
            <person name="Roper C."/>
            <person name="Heimlech-Rivalta G."/>
        </authorList>
    </citation>
    <scope>NUCLEOTIDE SEQUENCE</scope>
    <source>
        <strain evidence="3">A02</strain>
    </source>
</reference>
<dbReference type="SMART" id="SM00220">
    <property type="entry name" value="S_TKc"/>
    <property type="match status" value="1"/>
</dbReference>
<evidence type="ECO:0000259" key="2">
    <source>
        <dbReference type="PROSITE" id="PS50011"/>
    </source>
</evidence>
<dbReference type="GO" id="GO:0004674">
    <property type="term" value="F:protein serine/threonine kinase activity"/>
    <property type="evidence" value="ECO:0007669"/>
    <property type="project" value="TreeGrafter"/>
</dbReference>
<feature type="region of interest" description="Disordered" evidence="1">
    <location>
        <begin position="21"/>
        <end position="52"/>
    </location>
</feature>
<comment type="caution">
    <text evidence="3">The sequence shown here is derived from an EMBL/GenBank/DDBJ whole genome shotgun (WGS) entry which is preliminary data.</text>
</comment>
<dbReference type="PROSITE" id="PS50011">
    <property type="entry name" value="PROTEIN_KINASE_DOM"/>
    <property type="match status" value="1"/>
</dbReference>
<dbReference type="PANTHER" id="PTHR24359:SF1">
    <property type="entry name" value="INHIBITOR OF NUCLEAR FACTOR KAPPA-B KINASE EPSILON SUBUNIT HOMOLOG 1-RELATED"/>
    <property type="match status" value="1"/>
</dbReference>
<proteinExistence type="predicted"/>